<dbReference type="Pfam" id="PF21645">
    <property type="entry name" value="FakA-like_M"/>
    <property type="match status" value="1"/>
</dbReference>
<accession>A0ABS4FKK1</accession>
<dbReference type="Pfam" id="PF02734">
    <property type="entry name" value="Dak2"/>
    <property type="match status" value="1"/>
</dbReference>
<proteinExistence type="predicted"/>
<dbReference type="SMART" id="SM01120">
    <property type="entry name" value="Dak2"/>
    <property type="match status" value="1"/>
</dbReference>
<dbReference type="SMART" id="SM01121">
    <property type="entry name" value="Dak1_2"/>
    <property type="match status" value="1"/>
</dbReference>
<dbReference type="InterPro" id="IPR048394">
    <property type="entry name" value="FakA-like_M"/>
</dbReference>
<reference evidence="2 3" key="1">
    <citation type="submission" date="2021-03" db="EMBL/GenBank/DDBJ databases">
        <title>Genomic Encyclopedia of Type Strains, Phase IV (KMG-IV): sequencing the most valuable type-strain genomes for metagenomic binning, comparative biology and taxonomic classification.</title>
        <authorList>
            <person name="Goeker M."/>
        </authorList>
    </citation>
    <scope>NUCLEOTIDE SEQUENCE [LARGE SCALE GENOMIC DNA]</scope>
    <source>
        <strain evidence="2 3">DSM 15596</strain>
    </source>
</reference>
<name>A0ABS4FKK1_9BACL</name>
<dbReference type="Pfam" id="PF13684">
    <property type="entry name" value="FakA-like_C"/>
    <property type="match status" value="1"/>
</dbReference>
<comment type="caution">
    <text evidence="2">The sequence shown here is derived from an EMBL/GenBank/DDBJ whole genome shotgun (WGS) entry which is preliminary data.</text>
</comment>
<dbReference type="RefSeq" id="WP_210095679.1">
    <property type="nucleotide sequence ID" value="NZ_CP139098.1"/>
</dbReference>
<dbReference type="Proteomes" id="UP000706926">
    <property type="component" value="Unassembled WGS sequence"/>
</dbReference>
<dbReference type="InterPro" id="IPR036117">
    <property type="entry name" value="DhaL_dom_sf"/>
</dbReference>
<dbReference type="GeneID" id="95407698"/>
<dbReference type="PANTHER" id="PTHR33434:SF4">
    <property type="entry name" value="PHOSPHATASE PROTEIN"/>
    <property type="match status" value="1"/>
</dbReference>
<evidence type="ECO:0000313" key="2">
    <source>
        <dbReference type="EMBL" id="MBP1896720.1"/>
    </source>
</evidence>
<dbReference type="EMBL" id="JAGGKI010000029">
    <property type="protein sequence ID" value="MBP1896720.1"/>
    <property type="molecule type" value="Genomic_DNA"/>
</dbReference>
<evidence type="ECO:0000259" key="1">
    <source>
        <dbReference type="PROSITE" id="PS51480"/>
    </source>
</evidence>
<dbReference type="PANTHER" id="PTHR33434">
    <property type="entry name" value="DEGV DOMAIN-CONTAINING PROTEIN DR_1986-RELATED"/>
    <property type="match status" value="1"/>
</dbReference>
<dbReference type="NCBIfam" id="TIGR03599">
    <property type="entry name" value="YloV"/>
    <property type="match status" value="1"/>
</dbReference>
<dbReference type="InterPro" id="IPR033470">
    <property type="entry name" value="FakA-like_C"/>
</dbReference>
<dbReference type="InterPro" id="IPR019986">
    <property type="entry name" value="YloV-like"/>
</dbReference>
<dbReference type="PROSITE" id="PS51480">
    <property type="entry name" value="DHAL"/>
    <property type="match status" value="1"/>
</dbReference>
<dbReference type="Gene3D" id="1.25.40.340">
    <property type="match status" value="1"/>
</dbReference>
<dbReference type="InterPro" id="IPR050270">
    <property type="entry name" value="DegV_domain_contain"/>
</dbReference>
<organism evidence="2 3">
    <name type="scientific">Paenibacillus lactis</name>
    <dbReference type="NCBI Taxonomy" id="228574"/>
    <lineage>
        <taxon>Bacteria</taxon>
        <taxon>Bacillati</taxon>
        <taxon>Bacillota</taxon>
        <taxon>Bacilli</taxon>
        <taxon>Bacillales</taxon>
        <taxon>Paenibacillaceae</taxon>
        <taxon>Paenibacillus</taxon>
    </lineage>
</organism>
<dbReference type="InterPro" id="IPR004007">
    <property type="entry name" value="DhaL_dom"/>
</dbReference>
<evidence type="ECO:0000313" key="3">
    <source>
        <dbReference type="Proteomes" id="UP000706926"/>
    </source>
</evidence>
<gene>
    <name evidence="2" type="ORF">J2Z18_005853</name>
</gene>
<feature type="domain" description="DhaL" evidence="1">
    <location>
        <begin position="9"/>
        <end position="201"/>
    </location>
</feature>
<keyword evidence="3" id="KW-1185">Reference proteome</keyword>
<sequence length="595" mass="63669">MSKRSLNGTEFTAMVLAGAEQLQQHAEHVNSLNVFPVPDGDTGTNMNLTMTAGVAELKSKHSESVGHSAGVLSKGLLMGARGNSGVILSQLFRGFSRYAAPYTELNAHQFAAALQTGVEAAYKAVVKPVEGTILTVAKEAAKHAVYYSRRSSDIIELMEQVLAKAKETLSQTPEMLPVLKQVGVVDSGGQGLVYIYEGFLEALRREDAPGTFAAAGGQAATVAAKAEPISTPAPSLQTVTAPPSSAQSQLSTEDIEFLYDMEFFINRQLGDGARAEFDEDQFRKALAVNGDSIIVISDDETIKVHVHSKAPGDVLNLALLYGEITQIHILNMREQHRELLTTGMDIAPMPELFADIPAEPKTPEAPAVPPADEIAPYGFIAVSSGDGISDIFKSLGVDVVLSGGQTMNPSTEDFVNAISSISAQQIYILPNNSNIVLAAQQARELLEGERQVTVIPSKTIPQGIAAAFAFQEDESTDVNTDNMLDAISRVQSGQVTYAVRDTTIDDLEIKEGQFIGIRNSSIVAATPDLITTSQELLGKMLQSGDEIVTLLTGADASEESTNALTSWLEEQYPDAEVEVHYGGQPIYAYLFSVES</sequence>
<protein>
    <submittedName>
        <fullName evidence="2">DAK2 domain fusion protein YloV</fullName>
    </submittedName>
</protein>
<dbReference type="SUPFAM" id="SSF101473">
    <property type="entry name" value="DhaL-like"/>
    <property type="match status" value="1"/>
</dbReference>